<evidence type="ECO:0000259" key="8">
    <source>
        <dbReference type="PROSITE" id="PS50110"/>
    </source>
</evidence>
<dbReference type="InterPro" id="IPR011006">
    <property type="entry name" value="CheY-like_superfamily"/>
</dbReference>
<evidence type="ECO:0000259" key="7">
    <source>
        <dbReference type="PROSITE" id="PS50109"/>
    </source>
</evidence>
<feature type="transmembrane region" description="Helical" evidence="6">
    <location>
        <begin position="20"/>
        <end position="39"/>
    </location>
</feature>
<dbReference type="InterPro" id="IPR003661">
    <property type="entry name" value="HisK_dim/P_dom"/>
</dbReference>
<dbReference type="Gene3D" id="1.10.287.130">
    <property type="match status" value="1"/>
</dbReference>
<comment type="caution">
    <text evidence="9">The sequence shown here is derived from an EMBL/GenBank/DDBJ whole genome shotgun (WGS) entry which is preliminary data.</text>
</comment>
<feature type="domain" description="Histidine kinase" evidence="7">
    <location>
        <begin position="295"/>
        <end position="517"/>
    </location>
</feature>
<comment type="catalytic activity">
    <reaction evidence="1">
        <text>ATP + protein L-histidine = ADP + protein N-phospho-L-histidine.</text>
        <dbReference type="EC" id="2.7.13.3"/>
    </reaction>
</comment>
<dbReference type="PROSITE" id="PS50109">
    <property type="entry name" value="HIS_KIN"/>
    <property type="match status" value="1"/>
</dbReference>
<keyword evidence="10" id="KW-1185">Reference proteome</keyword>
<dbReference type="CDD" id="cd17546">
    <property type="entry name" value="REC_hyHK_CKI1_RcsC-like"/>
    <property type="match status" value="1"/>
</dbReference>
<dbReference type="Proteomes" id="UP000733744">
    <property type="component" value="Unassembled WGS sequence"/>
</dbReference>
<dbReference type="Pfam" id="PF00072">
    <property type="entry name" value="Response_reg"/>
    <property type="match status" value="1"/>
</dbReference>
<keyword evidence="6" id="KW-0812">Transmembrane</keyword>
<evidence type="ECO:0000313" key="9">
    <source>
        <dbReference type="EMBL" id="TRW95268.1"/>
    </source>
</evidence>
<evidence type="ECO:0000256" key="1">
    <source>
        <dbReference type="ARBA" id="ARBA00000085"/>
    </source>
</evidence>
<dbReference type="InterPro" id="IPR021796">
    <property type="entry name" value="Tll0287-like_dom"/>
</dbReference>
<dbReference type="InterPro" id="IPR001789">
    <property type="entry name" value="Sig_transdc_resp-reg_receiver"/>
</dbReference>
<feature type="domain" description="Response regulatory" evidence="8">
    <location>
        <begin position="543"/>
        <end position="659"/>
    </location>
</feature>
<dbReference type="SUPFAM" id="SSF47384">
    <property type="entry name" value="Homodimeric domain of signal transducing histidine kinase"/>
    <property type="match status" value="1"/>
</dbReference>
<feature type="modified residue" description="4-aspartylphosphate" evidence="5">
    <location>
        <position position="592"/>
    </location>
</feature>
<dbReference type="Pfam" id="PF02518">
    <property type="entry name" value="HATPase_c"/>
    <property type="match status" value="1"/>
</dbReference>
<dbReference type="Gene3D" id="3.30.565.10">
    <property type="entry name" value="Histidine kinase-like ATPase, C-terminal domain"/>
    <property type="match status" value="1"/>
</dbReference>
<dbReference type="PRINTS" id="PR00344">
    <property type="entry name" value="BCTRLSENSOR"/>
</dbReference>
<dbReference type="CDD" id="cd00082">
    <property type="entry name" value="HisKA"/>
    <property type="match status" value="1"/>
</dbReference>
<dbReference type="InterPro" id="IPR003594">
    <property type="entry name" value="HATPase_dom"/>
</dbReference>
<keyword evidence="6" id="KW-0472">Membrane</keyword>
<keyword evidence="4" id="KW-0902">Two-component regulatory system</keyword>
<dbReference type="Gene3D" id="3.40.50.2300">
    <property type="match status" value="1"/>
</dbReference>
<dbReference type="EMBL" id="RYFG02000091">
    <property type="protein sequence ID" value="TRW95268.1"/>
    <property type="molecule type" value="Genomic_DNA"/>
</dbReference>
<gene>
    <name evidence="9" type="ORF">EKO24_010310</name>
</gene>
<accession>A0ABY3CAI4</accession>
<keyword evidence="6" id="KW-1133">Transmembrane helix</keyword>
<dbReference type="SUPFAM" id="SSF55874">
    <property type="entry name" value="ATPase domain of HSP90 chaperone/DNA topoisomerase II/histidine kinase"/>
    <property type="match status" value="1"/>
</dbReference>
<proteinExistence type="predicted"/>
<dbReference type="PANTHER" id="PTHR45339">
    <property type="entry name" value="HYBRID SIGNAL TRANSDUCTION HISTIDINE KINASE J"/>
    <property type="match status" value="1"/>
</dbReference>
<reference evidence="9 10" key="1">
    <citation type="journal article" date="2019" name="Antonie Van Leeuwenhoek">
        <title>Description of 'Ca. Methylobacter oryzae' KRF1, a novel species from the environmentally important Methylobacter clade 2.</title>
        <authorList>
            <person name="Khatri K."/>
            <person name="Mohite J.A."/>
            <person name="Pandit P.S."/>
            <person name="Bahulikar R."/>
            <person name="Rahalkar M.C."/>
        </authorList>
    </citation>
    <scope>NUCLEOTIDE SEQUENCE [LARGE SCALE GENOMIC DNA]</scope>
    <source>
        <strain evidence="9 10">KRF1</strain>
    </source>
</reference>
<dbReference type="RefSeq" id="WP_127029967.1">
    <property type="nucleotide sequence ID" value="NZ_RYFG02000091.1"/>
</dbReference>
<protein>
    <recommendedName>
        <fullName evidence="2">histidine kinase</fullName>
        <ecNumber evidence="2">2.7.13.3</ecNumber>
    </recommendedName>
</protein>
<dbReference type="InterPro" id="IPR005467">
    <property type="entry name" value="His_kinase_dom"/>
</dbReference>
<evidence type="ECO:0000256" key="4">
    <source>
        <dbReference type="ARBA" id="ARBA00023012"/>
    </source>
</evidence>
<dbReference type="EC" id="2.7.13.3" evidence="2"/>
<organism evidence="9 10">
    <name type="scientific">Candidatus Methylobacter oryzae</name>
    <dbReference type="NCBI Taxonomy" id="2497749"/>
    <lineage>
        <taxon>Bacteria</taxon>
        <taxon>Pseudomonadati</taxon>
        <taxon>Pseudomonadota</taxon>
        <taxon>Gammaproteobacteria</taxon>
        <taxon>Methylococcales</taxon>
        <taxon>Methylococcaceae</taxon>
        <taxon>Methylobacter</taxon>
    </lineage>
</organism>
<sequence length="749" mass="83465">MPKLMKLLPLPKISIQQRKYIFFFIVWSALIALSLLWNIRQLHENTLLTAAAAARTSLNKDITFRKWAASHGGVYVPPTKITPPNPYLKLPERDVVTTTGKTLTLMNPAYILRELQSNFGDEYGNRSHLTSLKPLNPHNGPDDWETKALQGFERGGKELMEEQQIDGQSYLRLMQPFTVEPDCMKCHAIQGYKVGEIRGGIGTSILLSGYLQQEQKQSSELTLSHGLIWLIGFIGQGLSYRREYRLNYKRKQAEAELKRHHDHLEQLVEERTAALSVAKESAEAANIAKSTFIATMSHELRTPLNAILGFSELMSRDGATTAKQQDTLAIIERSGSHLLSMINDVLDISKIEAGRLDLDVQALDLIGLLQDIGDMISVRANDKQLSFRLEIASDIARYIEADSGKLRQVLINLLGNAIKFTQQGEVILRADTRPLPAMAMATLRIEVADTGVGVAEDKQEELFKPFVQLVQENSDTKGTGLGLAISKSLVKLMGGCIGFTSVLGRGSTFKIELPVAIASVDRITIEEEWHPVKCIAPGQPPLRLLVVDDNADNRLLLTSILIDAGFQVREAENGQQAVKLFEQWRPHLIWMDMRMPLMDGYEATAKIRQLQGGDDVKIIALTASAFKEQHARIVDAGCDEVLHKPFHIPEIFAELAKHLEVRFVYLDAPVLVPSPVPETTVEMLAKLPLDLRQQLHEAALNLDMEETNAIIERIRALAPDVADGFQGLAQQYQFDRIIHLAGTADGRKT</sequence>
<keyword evidence="3 5" id="KW-0597">Phosphoprotein</keyword>
<dbReference type="SUPFAM" id="SSF52172">
    <property type="entry name" value="CheY-like"/>
    <property type="match status" value="1"/>
</dbReference>
<dbReference type="InterPro" id="IPR036890">
    <property type="entry name" value="HATPase_C_sf"/>
</dbReference>
<dbReference type="PROSITE" id="PS50110">
    <property type="entry name" value="RESPONSE_REGULATORY"/>
    <property type="match status" value="1"/>
</dbReference>
<dbReference type="CDD" id="cd16922">
    <property type="entry name" value="HATPase_EvgS-ArcB-TorS-like"/>
    <property type="match status" value="1"/>
</dbReference>
<dbReference type="PANTHER" id="PTHR45339:SF1">
    <property type="entry name" value="HYBRID SIGNAL TRANSDUCTION HISTIDINE KINASE J"/>
    <property type="match status" value="1"/>
</dbReference>
<evidence type="ECO:0000256" key="2">
    <source>
        <dbReference type="ARBA" id="ARBA00012438"/>
    </source>
</evidence>
<evidence type="ECO:0000256" key="5">
    <source>
        <dbReference type="PROSITE-ProRule" id="PRU00169"/>
    </source>
</evidence>
<name>A0ABY3CAI4_9GAMM</name>
<dbReference type="InterPro" id="IPR036097">
    <property type="entry name" value="HisK_dim/P_sf"/>
</dbReference>
<evidence type="ECO:0000313" key="10">
    <source>
        <dbReference type="Proteomes" id="UP000733744"/>
    </source>
</evidence>
<dbReference type="Gene3D" id="3.30.450.290">
    <property type="match status" value="1"/>
</dbReference>
<evidence type="ECO:0000256" key="3">
    <source>
        <dbReference type="ARBA" id="ARBA00022553"/>
    </source>
</evidence>
<dbReference type="SMART" id="SM00387">
    <property type="entry name" value="HATPase_c"/>
    <property type="match status" value="1"/>
</dbReference>
<dbReference type="Pfam" id="PF11845">
    <property type="entry name" value="Tll0287-like"/>
    <property type="match status" value="1"/>
</dbReference>
<dbReference type="SMART" id="SM00388">
    <property type="entry name" value="HisKA"/>
    <property type="match status" value="1"/>
</dbReference>
<dbReference type="Pfam" id="PF00512">
    <property type="entry name" value="HisKA"/>
    <property type="match status" value="1"/>
</dbReference>
<evidence type="ECO:0000256" key="6">
    <source>
        <dbReference type="SAM" id="Phobius"/>
    </source>
</evidence>
<dbReference type="SMART" id="SM00448">
    <property type="entry name" value="REC"/>
    <property type="match status" value="1"/>
</dbReference>
<dbReference type="InterPro" id="IPR004358">
    <property type="entry name" value="Sig_transdc_His_kin-like_C"/>
</dbReference>